<protein>
    <recommendedName>
        <fullName evidence="3">Lysozyme</fullName>
        <ecNumber evidence="3">3.2.1.17</ecNumber>
    </recommendedName>
</protein>
<accession>A0A109J0T6</accession>
<dbReference type="GO" id="GO:0009253">
    <property type="term" value="P:peptidoglycan catabolic process"/>
    <property type="evidence" value="ECO:0007669"/>
    <property type="project" value="InterPro"/>
</dbReference>
<proteinExistence type="inferred from homology"/>
<dbReference type="GO" id="GO:0016998">
    <property type="term" value="P:cell wall macromolecule catabolic process"/>
    <property type="evidence" value="ECO:0007669"/>
    <property type="project" value="InterPro"/>
</dbReference>
<reference evidence="4 5" key="1">
    <citation type="submission" date="2015-11" db="EMBL/GenBank/DDBJ databases">
        <title>Draft Genome Sequence of the Strain BR 10423 (Rhizobium sp.) isolated from nodules of Mimosa pudica.</title>
        <authorList>
            <person name="Barauna A.C."/>
            <person name="Zilli J.E."/>
            <person name="Simoes-Araujo J.L."/>
            <person name="Reis V.M."/>
            <person name="James E.K."/>
            <person name="Reis F.B.Jr."/>
            <person name="Rouws L.F."/>
            <person name="Passos S.R."/>
            <person name="Gois S.R."/>
        </authorList>
    </citation>
    <scope>NUCLEOTIDE SEQUENCE [LARGE SCALE GENOMIC DNA]</scope>
    <source>
        <strain evidence="4 5">BR10423</strain>
    </source>
</reference>
<sequence>MASIFIGALAVGFVGAEEGVSTKAYRDVVGAPTIWLGQTSGVRIGDTATMDECKTMLGDALVVLPFATLHVRRRP</sequence>
<evidence type="ECO:0000256" key="3">
    <source>
        <dbReference type="RuleBase" id="RU003788"/>
    </source>
</evidence>
<dbReference type="SUPFAM" id="SSF53955">
    <property type="entry name" value="Lysozyme-like"/>
    <property type="match status" value="1"/>
</dbReference>
<dbReference type="GO" id="GO:0031640">
    <property type="term" value="P:killing of cells of another organism"/>
    <property type="evidence" value="ECO:0007669"/>
    <property type="project" value="UniProtKB-KW"/>
</dbReference>
<dbReference type="InterPro" id="IPR023347">
    <property type="entry name" value="Lysozyme_dom_sf"/>
</dbReference>
<evidence type="ECO:0000313" key="4">
    <source>
        <dbReference type="EMBL" id="KWV40223.1"/>
    </source>
</evidence>
<dbReference type="EMBL" id="LNCD01000150">
    <property type="protein sequence ID" value="KWV40223.1"/>
    <property type="molecule type" value="Genomic_DNA"/>
</dbReference>
<name>A0A109J0T6_9HYPH</name>
<dbReference type="RefSeq" id="WP_062376370.1">
    <property type="nucleotide sequence ID" value="NZ_LNCD01000150.1"/>
</dbReference>
<dbReference type="Pfam" id="PF00959">
    <property type="entry name" value="Phage_lysozyme"/>
    <property type="match status" value="1"/>
</dbReference>
<dbReference type="Gene3D" id="1.10.530.40">
    <property type="match status" value="1"/>
</dbReference>
<evidence type="ECO:0000313" key="5">
    <source>
        <dbReference type="Proteomes" id="UP000068164"/>
    </source>
</evidence>
<keyword evidence="2 3" id="KW-0081">Bacteriolytic enzyme</keyword>
<dbReference type="AlphaFoldDB" id="A0A109J0T6"/>
<dbReference type="InterPro" id="IPR023346">
    <property type="entry name" value="Lysozyme-like_dom_sf"/>
</dbReference>
<keyword evidence="3" id="KW-0326">Glycosidase</keyword>
<dbReference type="EC" id="3.2.1.17" evidence="3"/>
<comment type="catalytic activity">
    <reaction evidence="3">
        <text>Hydrolysis of (1-&gt;4)-beta-linkages between N-acetylmuramic acid and N-acetyl-D-glucosamine residues in a peptidoglycan and between N-acetyl-D-glucosamine residues in chitodextrins.</text>
        <dbReference type="EC" id="3.2.1.17"/>
    </reaction>
</comment>
<organism evidence="4 5">
    <name type="scientific">Rhizobium altiplani</name>
    <dbReference type="NCBI Taxonomy" id="1864509"/>
    <lineage>
        <taxon>Bacteria</taxon>
        <taxon>Pseudomonadati</taxon>
        <taxon>Pseudomonadota</taxon>
        <taxon>Alphaproteobacteria</taxon>
        <taxon>Hyphomicrobiales</taxon>
        <taxon>Rhizobiaceae</taxon>
        <taxon>Rhizobium/Agrobacterium group</taxon>
        <taxon>Rhizobium</taxon>
    </lineage>
</organism>
<dbReference type="InterPro" id="IPR002196">
    <property type="entry name" value="Glyco_hydro_24"/>
</dbReference>
<keyword evidence="1 3" id="KW-0929">Antimicrobial</keyword>
<dbReference type="GO" id="GO:0003796">
    <property type="term" value="F:lysozyme activity"/>
    <property type="evidence" value="ECO:0007669"/>
    <property type="project" value="UniProtKB-EC"/>
</dbReference>
<dbReference type="Proteomes" id="UP000068164">
    <property type="component" value="Unassembled WGS sequence"/>
</dbReference>
<gene>
    <name evidence="4" type="ORF">AS026_26520</name>
</gene>
<evidence type="ECO:0000256" key="1">
    <source>
        <dbReference type="ARBA" id="ARBA00022529"/>
    </source>
</evidence>
<keyword evidence="5" id="KW-1185">Reference proteome</keyword>
<dbReference type="GO" id="GO:0042742">
    <property type="term" value="P:defense response to bacterium"/>
    <property type="evidence" value="ECO:0007669"/>
    <property type="project" value="UniProtKB-KW"/>
</dbReference>
<keyword evidence="3" id="KW-0378">Hydrolase</keyword>
<comment type="caution">
    <text evidence="4">The sequence shown here is derived from an EMBL/GenBank/DDBJ whole genome shotgun (WGS) entry which is preliminary data.</text>
</comment>
<evidence type="ECO:0000256" key="2">
    <source>
        <dbReference type="ARBA" id="ARBA00022638"/>
    </source>
</evidence>
<comment type="similarity">
    <text evidence="3">Belongs to the glycosyl hydrolase 24 family.</text>
</comment>